<dbReference type="AlphaFoldDB" id="A0A1T4VNS3"/>
<dbReference type="PRINTS" id="PR00469">
    <property type="entry name" value="PNDRDTASEII"/>
</dbReference>
<sequence length="293" mass="32456">MKDLIIIGSGPAGVSAALTAKRRNLDFLWFGNKNLSPKVELAHRIDNYPGLTRVTGLEMNHIFKEQIKTEKLEVIGKMINQIMKMGDHFMVSAGSDVYEAKTIVLASGVIMGKFMDGEKELAGKGVSYCATCDGMFYREKEIAVVCENKEFEEEVLFLANIAKKVYLFVNYETTLQKENIEIHKEKPYKVEGENKATGIVYKEKGTNEDVLVDIDGIFVLRDSINPNTLLKGLEMDEGHIIVDRTQATSVEGVYAAGDCTGRPYQYAKAVGEGNVAIYGVTQYLAGLEEGNND</sequence>
<feature type="domain" description="FAD/NAD(P)-binding" evidence="3">
    <location>
        <begin position="171"/>
        <end position="273"/>
    </location>
</feature>
<dbReference type="OrthoDB" id="9806179at2"/>
<gene>
    <name evidence="4" type="ORF">SAMN02745111_01348</name>
</gene>
<dbReference type="Pfam" id="PF07992">
    <property type="entry name" value="Pyr_redox_2"/>
    <property type="match status" value="2"/>
</dbReference>
<dbReference type="GO" id="GO:0016491">
    <property type="term" value="F:oxidoreductase activity"/>
    <property type="evidence" value="ECO:0007669"/>
    <property type="project" value="UniProtKB-KW"/>
</dbReference>
<evidence type="ECO:0000313" key="4">
    <source>
        <dbReference type="EMBL" id="SKA66624.1"/>
    </source>
</evidence>
<keyword evidence="5" id="KW-1185">Reference proteome</keyword>
<dbReference type="Proteomes" id="UP000190814">
    <property type="component" value="Unassembled WGS sequence"/>
</dbReference>
<dbReference type="InterPro" id="IPR036188">
    <property type="entry name" value="FAD/NAD-bd_sf"/>
</dbReference>
<protein>
    <submittedName>
        <fullName evidence="4">Thioredoxin reductase (NADPH)</fullName>
    </submittedName>
</protein>
<evidence type="ECO:0000313" key="5">
    <source>
        <dbReference type="Proteomes" id="UP000190814"/>
    </source>
</evidence>
<proteinExistence type="predicted"/>
<keyword evidence="1" id="KW-0285">Flavoprotein</keyword>
<feature type="domain" description="FAD/NAD(P)-binding" evidence="3">
    <location>
        <begin position="2"/>
        <end position="145"/>
    </location>
</feature>
<evidence type="ECO:0000259" key="3">
    <source>
        <dbReference type="Pfam" id="PF07992"/>
    </source>
</evidence>
<accession>A0A1T4VNS3</accession>
<dbReference type="InterPro" id="IPR050097">
    <property type="entry name" value="Ferredoxin-NADP_redctase_2"/>
</dbReference>
<name>A0A1T4VNS3_9FIRM</name>
<keyword evidence="2" id="KW-0560">Oxidoreductase</keyword>
<dbReference type="SUPFAM" id="SSF51905">
    <property type="entry name" value="FAD/NAD(P)-binding domain"/>
    <property type="match status" value="1"/>
</dbReference>
<organism evidence="4 5">
    <name type="scientific">Eubacterium uniforme</name>
    <dbReference type="NCBI Taxonomy" id="39495"/>
    <lineage>
        <taxon>Bacteria</taxon>
        <taxon>Bacillati</taxon>
        <taxon>Bacillota</taxon>
        <taxon>Clostridia</taxon>
        <taxon>Eubacteriales</taxon>
        <taxon>Eubacteriaceae</taxon>
        <taxon>Eubacterium</taxon>
    </lineage>
</organism>
<dbReference type="InterPro" id="IPR023753">
    <property type="entry name" value="FAD/NAD-binding_dom"/>
</dbReference>
<dbReference type="RefSeq" id="WP_078766216.1">
    <property type="nucleotide sequence ID" value="NZ_FUXZ01000007.1"/>
</dbReference>
<dbReference type="STRING" id="39495.SAMN02745111_01348"/>
<evidence type="ECO:0000256" key="1">
    <source>
        <dbReference type="ARBA" id="ARBA00022630"/>
    </source>
</evidence>
<reference evidence="4 5" key="1">
    <citation type="submission" date="2017-02" db="EMBL/GenBank/DDBJ databases">
        <authorList>
            <person name="Peterson S.W."/>
        </authorList>
    </citation>
    <scope>NUCLEOTIDE SEQUENCE [LARGE SCALE GENOMIC DNA]</scope>
    <source>
        <strain evidence="4 5">ATCC 35992</strain>
    </source>
</reference>
<dbReference type="PRINTS" id="PR00368">
    <property type="entry name" value="FADPNR"/>
</dbReference>
<dbReference type="EMBL" id="FUXZ01000007">
    <property type="protein sequence ID" value="SKA66624.1"/>
    <property type="molecule type" value="Genomic_DNA"/>
</dbReference>
<dbReference type="Gene3D" id="3.50.50.60">
    <property type="entry name" value="FAD/NAD(P)-binding domain"/>
    <property type="match status" value="2"/>
</dbReference>
<evidence type="ECO:0000256" key="2">
    <source>
        <dbReference type="ARBA" id="ARBA00023002"/>
    </source>
</evidence>
<dbReference type="PANTHER" id="PTHR48105">
    <property type="entry name" value="THIOREDOXIN REDUCTASE 1-RELATED-RELATED"/>
    <property type="match status" value="1"/>
</dbReference>